<accession>A0A8S5R2R0</accession>
<organism evidence="1">
    <name type="scientific">Siphoviridae sp. ct6d71</name>
    <dbReference type="NCBI Taxonomy" id="2826298"/>
    <lineage>
        <taxon>Viruses</taxon>
        <taxon>Duplodnaviria</taxon>
        <taxon>Heunggongvirae</taxon>
        <taxon>Uroviricota</taxon>
        <taxon>Caudoviricetes</taxon>
    </lineage>
</organism>
<evidence type="ECO:0000313" key="1">
    <source>
        <dbReference type="EMBL" id="DAE25379.1"/>
    </source>
</evidence>
<sequence>MCSYRQIFISLPLSLRWINYNISLKIYQVFFSKKIHCTANNLKEGIAAGLLDFSLSSGTQ</sequence>
<protein>
    <submittedName>
        <fullName evidence="1">Uncharacterized protein</fullName>
    </submittedName>
</protein>
<name>A0A8S5R2R0_9CAUD</name>
<reference evidence="1" key="1">
    <citation type="journal article" date="2021" name="Proc. Natl. Acad. Sci. U.S.A.">
        <title>A Catalog of Tens of Thousands of Viruses from Human Metagenomes Reveals Hidden Associations with Chronic Diseases.</title>
        <authorList>
            <person name="Tisza M.J."/>
            <person name="Buck C.B."/>
        </authorList>
    </citation>
    <scope>NUCLEOTIDE SEQUENCE</scope>
    <source>
        <strain evidence="1">Ct6d71</strain>
    </source>
</reference>
<dbReference type="EMBL" id="BK015797">
    <property type="protein sequence ID" value="DAE25379.1"/>
    <property type="molecule type" value="Genomic_DNA"/>
</dbReference>
<proteinExistence type="predicted"/>